<gene>
    <name evidence="1" type="ORF">BCAL_0887</name>
</gene>
<dbReference type="NCBIfam" id="TIGR01509">
    <property type="entry name" value="HAD-SF-IA-v3"/>
    <property type="match status" value="1"/>
</dbReference>
<dbReference type="InterPro" id="IPR023214">
    <property type="entry name" value="HAD_sf"/>
</dbReference>
<dbReference type="SUPFAM" id="SSF56784">
    <property type="entry name" value="HAD-like"/>
    <property type="match status" value="1"/>
</dbReference>
<sequence>MVDNVIFDLCGVLVDWRPRLALEGLFPADEIDDMFAEDDHCGFMYFDDLHDRGTDYVDLLPDYENEYGPRLAAMMRAYADHVDRTLTGPMPGMPQLVADLRRRGVRVWGLTNWGRDTWPIMAGRLPQLIGMLDGVVVSGRDGDGAAKPDREFFDLALARFGVQRTSTLFVDDSPYNVDGATAAGLQAFRFTCADETRHWLADHALL</sequence>
<reference evidence="1 2" key="1">
    <citation type="submission" date="2014-03" db="EMBL/GenBank/DDBJ databases">
        <title>Genomics of Bifidobacteria.</title>
        <authorList>
            <person name="Ventura M."/>
            <person name="Milani C."/>
            <person name="Lugli G.A."/>
        </authorList>
    </citation>
    <scope>NUCLEOTIDE SEQUENCE [LARGE SCALE GENOMIC DNA]</scope>
    <source>
        <strain evidence="1 2">DSM 23973</strain>
    </source>
</reference>
<dbReference type="Gene3D" id="3.40.50.1000">
    <property type="entry name" value="HAD superfamily/HAD-like"/>
    <property type="match status" value="1"/>
</dbReference>
<name>A0A087A779_9BIFI</name>
<protein>
    <submittedName>
        <fullName evidence="1">HAD family hydrolase</fullName>
    </submittedName>
</protein>
<dbReference type="PRINTS" id="PR00413">
    <property type="entry name" value="HADHALOGNASE"/>
</dbReference>
<dbReference type="eggNOG" id="COG1011">
    <property type="taxonomic scope" value="Bacteria"/>
</dbReference>
<dbReference type="EMBL" id="JGYS01000007">
    <property type="protein sequence ID" value="KFI54629.1"/>
    <property type="molecule type" value="Genomic_DNA"/>
</dbReference>
<dbReference type="RefSeq" id="WP_043166950.1">
    <property type="nucleotide sequence ID" value="NZ_JDUV01000018.1"/>
</dbReference>
<dbReference type="GO" id="GO:0016787">
    <property type="term" value="F:hydrolase activity"/>
    <property type="evidence" value="ECO:0007669"/>
    <property type="project" value="UniProtKB-KW"/>
</dbReference>
<dbReference type="OrthoDB" id="9797415at2"/>
<dbReference type="SFLD" id="SFLDS00003">
    <property type="entry name" value="Haloacid_Dehalogenase"/>
    <property type="match status" value="1"/>
</dbReference>
<evidence type="ECO:0000313" key="1">
    <source>
        <dbReference type="EMBL" id="KFI54629.1"/>
    </source>
</evidence>
<dbReference type="CDD" id="cd02603">
    <property type="entry name" value="HAD_sEH-N_like"/>
    <property type="match status" value="1"/>
</dbReference>
<dbReference type="InterPro" id="IPR006439">
    <property type="entry name" value="HAD-SF_hydro_IA"/>
</dbReference>
<dbReference type="PANTHER" id="PTHR43611:SF3">
    <property type="entry name" value="FLAVIN MONONUCLEOTIDE HYDROLASE 1, CHLOROPLATIC"/>
    <property type="match status" value="1"/>
</dbReference>
<keyword evidence="1" id="KW-0378">Hydrolase</keyword>
<dbReference type="Pfam" id="PF00702">
    <property type="entry name" value="Hydrolase"/>
    <property type="match status" value="1"/>
</dbReference>
<dbReference type="PANTHER" id="PTHR43611">
    <property type="entry name" value="ALPHA-D-GLUCOSE 1-PHOSPHATE PHOSPHATASE"/>
    <property type="match status" value="1"/>
</dbReference>
<dbReference type="AlphaFoldDB" id="A0A087A779"/>
<evidence type="ECO:0000313" key="2">
    <source>
        <dbReference type="Proteomes" id="UP000029072"/>
    </source>
</evidence>
<dbReference type="InterPro" id="IPR036412">
    <property type="entry name" value="HAD-like_sf"/>
</dbReference>
<organism evidence="1 2">
    <name type="scientific">Bifidobacterium callitrichos DSM 23973</name>
    <dbReference type="NCBI Taxonomy" id="1437609"/>
    <lineage>
        <taxon>Bacteria</taxon>
        <taxon>Bacillati</taxon>
        <taxon>Actinomycetota</taxon>
        <taxon>Actinomycetes</taxon>
        <taxon>Bifidobacteriales</taxon>
        <taxon>Bifidobacteriaceae</taxon>
        <taxon>Bifidobacterium</taxon>
    </lineage>
</organism>
<accession>A0A087A779</accession>
<dbReference type="STRING" id="1437609.BCAL_0887"/>
<dbReference type="SFLD" id="SFLDG01129">
    <property type="entry name" value="C1.5:_HAD__Beta-PGM__Phosphata"/>
    <property type="match status" value="1"/>
</dbReference>
<comment type="caution">
    <text evidence="1">The sequence shown here is derived from an EMBL/GenBank/DDBJ whole genome shotgun (WGS) entry which is preliminary data.</text>
</comment>
<proteinExistence type="predicted"/>
<dbReference type="Proteomes" id="UP000029072">
    <property type="component" value="Unassembled WGS sequence"/>
</dbReference>